<sequence>MANQDQIKRIIENALEFTPNALDNALGAEQTLANRIQTAGIGGIVVSERPEGNVGAGACRQNKANIAITCLRGITLQWYNKEKERIAANLVNWYDHDDDRNLRSKLINRFTREDQEEKKKLRVN</sequence>
<organism evidence="1 2">
    <name type="scientific">Rhizophagus irregularis</name>
    <dbReference type="NCBI Taxonomy" id="588596"/>
    <lineage>
        <taxon>Eukaryota</taxon>
        <taxon>Fungi</taxon>
        <taxon>Fungi incertae sedis</taxon>
        <taxon>Mucoromycota</taxon>
        <taxon>Glomeromycotina</taxon>
        <taxon>Glomeromycetes</taxon>
        <taxon>Glomerales</taxon>
        <taxon>Glomeraceae</taxon>
        <taxon>Rhizophagus</taxon>
    </lineage>
</organism>
<reference evidence="1 2" key="2">
    <citation type="submission" date="2017-10" db="EMBL/GenBank/DDBJ databases">
        <title>Genome analyses suggest a sexual origin of heterokaryosis in a supposedly ancient asexual fungus.</title>
        <authorList>
            <person name="Corradi N."/>
            <person name="Sedzielewska K."/>
            <person name="Noel J."/>
            <person name="Charron P."/>
            <person name="Farinelli L."/>
            <person name="Marton T."/>
            <person name="Kruger M."/>
            <person name="Pelin A."/>
            <person name="Brachmann A."/>
            <person name="Corradi N."/>
        </authorList>
    </citation>
    <scope>NUCLEOTIDE SEQUENCE [LARGE SCALE GENOMIC DNA]</scope>
    <source>
        <strain evidence="1 2">A1</strain>
    </source>
</reference>
<dbReference type="Proteomes" id="UP000232688">
    <property type="component" value="Unassembled WGS sequence"/>
</dbReference>
<protein>
    <submittedName>
        <fullName evidence="1">Uncharacterized protein</fullName>
    </submittedName>
</protein>
<gene>
    <name evidence="1" type="ORF">RhiirA1_480890</name>
</gene>
<reference evidence="1 2" key="1">
    <citation type="submission" date="2017-10" db="EMBL/GenBank/DDBJ databases">
        <title>Extensive intraspecific genome diversity in a model arbuscular mycorrhizal fungus.</title>
        <authorList>
            <person name="Chen E.C.H."/>
            <person name="Morin E."/>
            <person name="Baudet D."/>
            <person name="Noel J."/>
            <person name="Ndikumana S."/>
            <person name="Charron P."/>
            <person name="St-Onge C."/>
            <person name="Giorgi J."/>
            <person name="Grigoriev I.V."/>
            <person name="Roux C."/>
            <person name="Martin F.M."/>
            <person name="Corradi N."/>
        </authorList>
    </citation>
    <scope>NUCLEOTIDE SEQUENCE [LARGE SCALE GENOMIC DNA]</scope>
    <source>
        <strain evidence="1 2">A1</strain>
    </source>
</reference>
<accession>A0A2N0QNS5</accession>
<comment type="caution">
    <text evidence="1">The sequence shown here is derived from an EMBL/GenBank/DDBJ whole genome shotgun (WGS) entry which is preliminary data.</text>
</comment>
<evidence type="ECO:0000313" key="2">
    <source>
        <dbReference type="Proteomes" id="UP000232688"/>
    </source>
</evidence>
<name>A0A2N0QNS5_9GLOM</name>
<proteinExistence type="predicted"/>
<dbReference type="EMBL" id="LLXH01005289">
    <property type="protein sequence ID" value="PKC52706.1"/>
    <property type="molecule type" value="Genomic_DNA"/>
</dbReference>
<dbReference type="VEuPathDB" id="FungiDB:RhiirA1_480890"/>
<dbReference type="VEuPathDB" id="FungiDB:RhiirFUN_019163"/>
<evidence type="ECO:0000313" key="1">
    <source>
        <dbReference type="EMBL" id="PKC52706.1"/>
    </source>
</evidence>
<dbReference type="AlphaFoldDB" id="A0A2N0QNS5"/>